<comment type="caution">
    <text evidence="4">The sequence shown here is derived from an EMBL/GenBank/DDBJ whole genome shotgun (WGS) entry which is preliminary data.</text>
</comment>
<dbReference type="GO" id="GO:0003924">
    <property type="term" value="F:GTPase activity"/>
    <property type="evidence" value="ECO:0007669"/>
    <property type="project" value="InterPro"/>
</dbReference>
<dbReference type="PANTHER" id="PTHR24072">
    <property type="entry name" value="RHO FAMILY GTPASE"/>
    <property type="match status" value="1"/>
</dbReference>
<dbReference type="CDD" id="cd04130">
    <property type="entry name" value="Wrch_1"/>
    <property type="match status" value="1"/>
</dbReference>
<dbReference type="PROSITE" id="PS51420">
    <property type="entry name" value="RHO"/>
    <property type="match status" value="1"/>
</dbReference>
<feature type="compositionally biased region" description="Low complexity" evidence="3">
    <location>
        <begin position="269"/>
        <end position="288"/>
    </location>
</feature>
<dbReference type="NCBIfam" id="TIGR00231">
    <property type="entry name" value="small_GTP"/>
    <property type="match status" value="1"/>
</dbReference>
<organism evidence="4 5">
    <name type="scientific">Daphnia galeata</name>
    <dbReference type="NCBI Taxonomy" id="27404"/>
    <lineage>
        <taxon>Eukaryota</taxon>
        <taxon>Metazoa</taxon>
        <taxon>Ecdysozoa</taxon>
        <taxon>Arthropoda</taxon>
        <taxon>Crustacea</taxon>
        <taxon>Branchiopoda</taxon>
        <taxon>Diplostraca</taxon>
        <taxon>Cladocera</taxon>
        <taxon>Anomopoda</taxon>
        <taxon>Daphniidae</taxon>
        <taxon>Daphnia</taxon>
    </lineage>
</organism>
<dbReference type="SUPFAM" id="SSF52540">
    <property type="entry name" value="P-loop containing nucleoside triphosphate hydrolases"/>
    <property type="match status" value="1"/>
</dbReference>
<dbReference type="GO" id="GO:0035099">
    <property type="term" value="P:hemocyte migration"/>
    <property type="evidence" value="ECO:0007669"/>
    <property type="project" value="UniProtKB-ARBA"/>
</dbReference>
<dbReference type="SMART" id="SM00175">
    <property type="entry name" value="RAB"/>
    <property type="match status" value="1"/>
</dbReference>
<dbReference type="GO" id="GO:0005525">
    <property type="term" value="F:GTP binding"/>
    <property type="evidence" value="ECO:0007669"/>
    <property type="project" value="UniProtKB-KW"/>
</dbReference>
<keyword evidence="5" id="KW-1185">Reference proteome</keyword>
<dbReference type="PRINTS" id="PR00449">
    <property type="entry name" value="RASTRNSFRMNG"/>
</dbReference>
<evidence type="ECO:0000313" key="5">
    <source>
        <dbReference type="Proteomes" id="UP000789390"/>
    </source>
</evidence>
<protein>
    <recommendedName>
        <fullName evidence="6">Rho-related GTP-binding protein RhoU</fullName>
    </recommendedName>
</protein>
<sequence>MPPLLREQLQNSYGEMPSANNNSGSSSSSNNNSGRIKCVLVGDGAVGKTSLIVSYTTNGYPTEYIPTAFDNYNVVVNVDNQPILLQLCDTAGQDDFDNLRTLCYDSTDVYVVCFSVVSPASFANVASRWLPEIRRHSPDTPVILVGTQADLRSDVKVLIELARYGEKPVGELEAIRLADRLGARTYVESSALTQRNLKEVFDEAIVAALSSNDDLRRLTAASSSGRSRTGNRLLNSIRENWRLSQSSGSTERGGLLLRCSLRRSKMADNNISSSSTSSSNSTKQQPKKNPNDNKKPSLWKRLFCCLCCSSA</sequence>
<keyword evidence="1" id="KW-0547">Nucleotide-binding</keyword>
<evidence type="ECO:0000256" key="1">
    <source>
        <dbReference type="ARBA" id="ARBA00022741"/>
    </source>
</evidence>
<dbReference type="EMBL" id="CAKKLH010000044">
    <property type="protein sequence ID" value="CAH0100710.1"/>
    <property type="molecule type" value="Genomic_DNA"/>
</dbReference>
<reference evidence="4" key="1">
    <citation type="submission" date="2021-11" db="EMBL/GenBank/DDBJ databases">
        <authorList>
            <person name="Schell T."/>
        </authorList>
    </citation>
    <scope>NUCLEOTIDE SEQUENCE</scope>
    <source>
        <strain evidence="4">M5</strain>
    </source>
</reference>
<dbReference type="AlphaFoldDB" id="A0A8J2RB72"/>
<proteinExistence type="predicted"/>
<dbReference type="FunFam" id="3.40.50.300:FF:004413">
    <property type="entry name" value="Putative Rho-related GTP-binding protein RhoU"/>
    <property type="match status" value="1"/>
</dbReference>
<dbReference type="InterPro" id="IPR003578">
    <property type="entry name" value="Small_GTPase_Rho"/>
</dbReference>
<dbReference type="PROSITE" id="PS51421">
    <property type="entry name" value="RAS"/>
    <property type="match status" value="1"/>
</dbReference>
<dbReference type="InterPro" id="IPR001806">
    <property type="entry name" value="Small_GTPase"/>
</dbReference>
<accession>A0A8J2RB72</accession>
<feature type="region of interest" description="Disordered" evidence="3">
    <location>
        <begin position="268"/>
        <end position="294"/>
    </location>
</feature>
<evidence type="ECO:0008006" key="6">
    <source>
        <dbReference type="Google" id="ProtNLM"/>
    </source>
</evidence>
<dbReference type="GO" id="GO:0001667">
    <property type="term" value="P:ameboidal-type cell migration"/>
    <property type="evidence" value="ECO:0007669"/>
    <property type="project" value="UniProtKB-ARBA"/>
</dbReference>
<dbReference type="Gene3D" id="3.40.50.300">
    <property type="entry name" value="P-loop containing nucleotide triphosphate hydrolases"/>
    <property type="match status" value="1"/>
</dbReference>
<dbReference type="GO" id="GO:0007264">
    <property type="term" value="P:small GTPase-mediated signal transduction"/>
    <property type="evidence" value="ECO:0007669"/>
    <property type="project" value="InterPro"/>
</dbReference>
<evidence type="ECO:0000256" key="3">
    <source>
        <dbReference type="SAM" id="MobiDB-lite"/>
    </source>
</evidence>
<evidence type="ECO:0000313" key="4">
    <source>
        <dbReference type="EMBL" id="CAH0100710.1"/>
    </source>
</evidence>
<name>A0A8J2RB72_9CRUS</name>
<dbReference type="Pfam" id="PF00071">
    <property type="entry name" value="Ras"/>
    <property type="match status" value="1"/>
</dbReference>
<keyword evidence="2" id="KW-0342">GTP-binding</keyword>
<dbReference type="SMART" id="SM00174">
    <property type="entry name" value="RHO"/>
    <property type="match status" value="1"/>
</dbReference>
<dbReference type="GO" id="GO:0035006">
    <property type="term" value="P:melanization defense response"/>
    <property type="evidence" value="ECO:0007669"/>
    <property type="project" value="UniProtKB-ARBA"/>
</dbReference>
<dbReference type="OrthoDB" id="8830751at2759"/>
<evidence type="ECO:0000256" key="2">
    <source>
        <dbReference type="ARBA" id="ARBA00023134"/>
    </source>
</evidence>
<dbReference type="InterPro" id="IPR005225">
    <property type="entry name" value="Small_GTP-bd"/>
</dbReference>
<dbReference type="Proteomes" id="UP000789390">
    <property type="component" value="Unassembled WGS sequence"/>
</dbReference>
<gene>
    <name evidence="4" type="ORF">DGAL_LOCUS2998</name>
</gene>
<dbReference type="SMART" id="SM00173">
    <property type="entry name" value="RAS"/>
    <property type="match status" value="1"/>
</dbReference>
<dbReference type="PROSITE" id="PS51419">
    <property type="entry name" value="RAB"/>
    <property type="match status" value="1"/>
</dbReference>
<dbReference type="InterPro" id="IPR027417">
    <property type="entry name" value="P-loop_NTPase"/>
</dbReference>
<dbReference type="GO" id="GO:0022412">
    <property type="term" value="P:cellular process involved in reproduction in multicellular organism"/>
    <property type="evidence" value="ECO:0007669"/>
    <property type="project" value="UniProtKB-ARBA"/>
</dbReference>
<dbReference type="GO" id="GO:0003006">
    <property type="term" value="P:developmental process involved in reproduction"/>
    <property type="evidence" value="ECO:0007669"/>
    <property type="project" value="UniProtKB-ARBA"/>
</dbReference>